<dbReference type="OrthoDB" id="10513462at2759"/>
<keyword evidence="2" id="KW-1185">Reference proteome</keyword>
<gene>
    <name evidence="1" type="ORF">F5147DRAFT_1367</name>
</gene>
<dbReference type="EMBL" id="JABBWM010000001">
    <property type="protein sequence ID" value="KAG2120489.1"/>
    <property type="molecule type" value="Genomic_DNA"/>
</dbReference>
<evidence type="ECO:0000313" key="2">
    <source>
        <dbReference type="Proteomes" id="UP000823399"/>
    </source>
</evidence>
<accession>A0A9P7FLG0</accession>
<organism evidence="1 2">
    <name type="scientific">Suillus discolor</name>
    <dbReference type="NCBI Taxonomy" id="1912936"/>
    <lineage>
        <taxon>Eukaryota</taxon>
        <taxon>Fungi</taxon>
        <taxon>Dikarya</taxon>
        <taxon>Basidiomycota</taxon>
        <taxon>Agaricomycotina</taxon>
        <taxon>Agaricomycetes</taxon>
        <taxon>Agaricomycetidae</taxon>
        <taxon>Boletales</taxon>
        <taxon>Suillineae</taxon>
        <taxon>Suillaceae</taxon>
        <taxon>Suillus</taxon>
    </lineage>
</organism>
<proteinExistence type="predicted"/>
<dbReference type="Proteomes" id="UP000823399">
    <property type="component" value="Unassembled WGS sequence"/>
</dbReference>
<dbReference type="AlphaFoldDB" id="A0A9P7FLG0"/>
<dbReference type="GeneID" id="64690480"/>
<evidence type="ECO:0000313" key="1">
    <source>
        <dbReference type="EMBL" id="KAG2120489.1"/>
    </source>
</evidence>
<comment type="caution">
    <text evidence="1">The sequence shown here is derived from an EMBL/GenBank/DDBJ whole genome shotgun (WGS) entry which is preliminary data.</text>
</comment>
<dbReference type="RefSeq" id="XP_041299865.1">
    <property type="nucleotide sequence ID" value="XM_041428221.1"/>
</dbReference>
<reference evidence="1" key="1">
    <citation type="journal article" date="2020" name="New Phytol.">
        <title>Comparative genomics reveals dynamic genome evolution in host specialist ectomycorrhizal fungi.</title>
        <authorList>
            <person name="Lofgren L.A."/>
            <person name="Nguyen N.H."/>
            <person name="Vilgalys R."/>
            <person name="Ruytinx J."/>
            <person name="Liao H.L."/>
            <person name="Branco S."/>
            <person name="Kuo A."/>
            <person name="LaButti K."/>
            <person name="Lipzen A."/>
            <person name="Andreopoulos W."/>
            <person name="Pangilinan J."/>
            <person name="Riley R."/>
            <person name="Hundley H."/>
            <person name="Na H."/>
            <person name="Barry K."/>
            <person name="Grigoriev I.V."/>
            <person name="Stajich J.E."/>
            <person name="Kennedy P.G."/>
        </authorList>
    </citation>
    <scope>NUCLEOTIDE SEQUENCE</scope>
    <source>
        <strain evidence="1">FC423</strain>
    </source>
</reference>
<sequence length="195" mass="21518">MKVGTAVKQELEEPASDLRASSIINAASQPTKLFLESSNADMDDLPDVIRQLSLVPQTPSKNTVPSTGSFFTGSRFGTADLLSTQFHSPIVQRRRVAMPPDFVEPQASDIILRGIRDPDSPSAPPRINPCIFSSTIMITMESLLPIPCYYPNQLIHTICIPLPIILTLTNSQASKRFEALPMLATFSFFLLSDYY</sequence>
<name>A0A9P7FLG0_9AGAM</name>
<protein>
    <submittedName>
        <fullName evidence="1">Uncharacterized protein</fullName>
    </submittedName>
</protein>